<sequence>MFFAYGHYMDLRVLDEIDFWKQQESEHTVVIQQLAPNLEPQFAEQLKAWGVAFAGMQGMSQRYTESLVRGGGIATPLMHTEIVNLTRMALEQSLQFIEFLNQLQTMSAPIKANPVINVVINHIRRESEYFIGAVQVLVYPRSHVPLVP</sequence>
<protein>
    <submittedName>
        <fullName evidence="1">DUF2935 domain-containing protein</fullName>
    </submittedName>
</protein>
<proteinExistence type="predicted"/>
<evidence type="ECO:0000313" key="1">
    <source>
        <dbReference type="EMBL" id="MFC4767349.1"/>
    </source>
</evidence>
<reference evidence="2" key="1">
    <citation type="journal article" date="2019" name="Int. J. Syst. Evol. Microbiol.">
        <title>The Global Catalogue of Microorganisms (GCM) 10K type strain sequencing project: providing services to taxonomists for standard genome sequencing and annotation.</title>
        <authorList>
            <consortium name="The Broad Institute Genomics Platform"/>
            <consortium name="The Broad Institute Genome Sequencing Center for Infectious Disease"/>
            <person name="Wu L."/>
            <person name="Ma J."/>
        </authorList>
    </citation>
    <scope>NUCLEOTIDE SEQUENCE [LARGE SCALE GENOMIC DNA]</scope>
    <source>
        <strain evidence="2">WYCCWR 12678</strain>
    </source>
</reference>
<organism evidence="1 2">
    <name type="scientific">Effusibacillus consociatus</name>
    <dbReference type="NCBI Taxonomy" id="1117041"/>
    <lineage>
        <taxon>Bacteria</taxon>
        <taxon>Bacillati</taxon>
        <taxon>Bacillota</taxon>
        <taxon>Bacilli</taxon>
        <taxon>Bacillales</taxon>
        <taxon>Alicyclobacillaceae</taxon>
        <taxon>Effusibacillus</taxon>
    </lineage>
</organism>
<dbReference type="Gene3D" id="1.20.1260.120">
    <property type="entry name" value="Protein of unknown function DUF2935"/>
    <property type="match status" value="1"/>
</dbReference>
<evidence type="ECO:0000313" key="2">
    <source>
        <dbReference type="Proteomes" id="UP001596002"/>
    </source>
</evidence>
<dbReference type="Proteomes" id="UP001596002">
    <property type="component" value="Unassembled WGS sequence"/>
</dbReference>
<gene>
    <name evidence="1" type="ORF">ACFO8Q_08230</name>
</gene>
<dbReference type="EMBL" id="JBHSHC010000053">
    <property type="protein sequence ID" value="MFC4767349.1"/>
    <property type="molecule type" value="Genomic_DNA"/>
</dbReference>
<name>A0ABV9Q0Q6_9BACL</name>
<dbReference type="SUPFAM" id="SSF158430">
    <property type="entry name" value="Bacillus cereus metalloprotein-like"/>
    <property type="match status" value="1"/>
</dbReference>
<dbReference type="Pfam" id="PF11155">
    <property type="entry name" value="DUF2935"/>
    <property type="match status" value="1"/>
</dbReference>
<comment type="caution">
    <text evidence="1">The sequence shown here is derived from an EMBL/GenBank/DDBJ whole genome shotgun (WGS) entry which is preliminary data.</text>
</comment>
<dbReference type="RefSeq" id="WP_380025273.1">
    <property type="nucleotide sequence ID" value="NZ_JBHSHC010000053.1"/>
</dbReference>
<dbReference type="InterPro" id="IPR021328">
    <property type="entry name" value="CotB-like"/>
</dbReference>
<keyword evidence="2" id="KW-1185">Reference proteome</keyword>
<accession>A0ABV9Q0Q6</accession>